<reference evidence="1 2" key="1">
    <citation type="journal article" date="2019" name="Sci. Rep.">
        <title>Orb-weaving spider Araneus ventricosus genome elucidates the spidroin gene catalogue.</title>
        <authorList>
            <person name="Kono N."/>
            <person name="Nakamura H."/>
            <person name="Ohtoshi R."/>
            <person name="Moran D.A.P."/>
            <person name="Shinohara A."/>
            <person name="Yoshida Y."/>
            <person name="Fujiwara M."/>
            <person name="Mori M."/>
            <person name="Tomita M."/>
            <person name="Arakawa K."/>
        </authorList>
    </citation>
    <scope>NUCLEOTIDE SEQUENCE [LARGE SCALE GENOMIC DNA]</scope>
</reference>
<gene>
    <name evidence="1" type="ORF">AVEN_122558_1</name>
</gene>
<protein>
    <submittedName>
        <fullName evidence="1">Uncharacterized protein</fullName>
    </submittedName>
</protein>
<dbReference type="AlphaFoldDB" id="A0A4Y2IQ45"/>
<evidence type="ECO:0000313" key="1">
    <source>
        <dbReference type="EMBL" id="GBM79968.1"/>
    </source>
</evidence>
<evidence type="ECO:0000313" key="2">
    <source>
        <dbReference type="Proteomes" id="UP000499080"/>
    </source>
</evidence>
<comment type="caution">
    <text evidence="1">The sequence shown here is derived from an EMBL/GenBank/DDBJ whole genome shotgun (WGS) entry which is preliminary data.</text>
</comment>
<keyword evidence="2" id="KW-1185">Reference proteome</keyword>
<accession>A0A4Y2IQ45</accession>
<name>A0A4Y2IQ45_ARAVE</name>
<proteinExistence type="predicted"/>
<organism evidence="1 2">
    <name type="scientific">Araneus ventricosus</name>
    <name type="common">Orbweaver spider</name>
    <name type="synonym">Epeira ventricosa</name>
    <dbReference type="NCBI Taxonomy" id="182803"/>
    <lineage>
        <taxon>Eukaryota</taxon>
        <taxon>Metazoa</taxon>
        <taxon>Ecdysozoa</taxon>
        <taxon>Arthropoda</taxon>
        <taxon>Chelicerata</taxon>
        <taxon>Arachnida</taxon>
        <taxon>Araneae</taxon>
        <taxon>Araneomorphae</taxon>
        <taxon>Entelegynae</taxon>
        <taxon>Araneoidea</taxon>
        <taxon>Araneidae</taxon>
        <taxon>Araneus</taxon>
    </lineage>
</organism>
<dbReference type="Proteomes" id="UP000499080">
    <property type="component" value="Unassembled WGS sequence"/>
</dbReference>
<dbReference type="OrthoDB" id="8060144at2759"/>
<sequence length="103" mass="11560">MLLDMLTDEKCHIRTLTALRIIRAREIGPEGNCSRIFVIPAVNFGAADYAQIAKKVAESEPFRYLADRFNPSHGNLCDNPLPLLTTRFQNLLDKLSLLSGLVF</sequence>
<dbReference type="EMBL" id="BGPR01002852">
    <property type="protein sequence ID" value="GBM79968.1"/>
    <property type="molecule type" value="Genomic_DNA"/>
</dbReference>